<dbReference type="PROSITE" id="PS50234">
    <property type="entry name" value="VWFA"/>
    <property type="match status" value="1"/>
</dbReference>
<gene>
    <name evidence="4" type="ORF">R1flu_026146</name>
</gene>
<feature type="domain" description="VWFA" evidence="3">
    <location>
        <begin position="232"/>
        <end position="439"/>
    </location>
</feature>
<evidence type="ECO:0000259" key="3">
    <source>
        <dbReference type="PROSITE" id="PS50234"/>
    </source>
</evidence>
<dbReference type="InterPro" id="IPR036465">
    <property type="entry name" value="vWFA_dom_sf"/>
</dbReference>
<protein>
    <recommendedName>
        <fullName evidence="3">VWFA domain-containing protein</fullName>
    </recommendedName>
</protein>
<dbReference type="SMART" id="SM00327">
    <property type="entry name" value="VWA"/>
    <property type="match status" value="1"/>
</dbReference>
<keyword evidence="1" id="KW-1133">Transmembrane helix</keyword>
<keyword evidence="1" id="KW-0812">Transmembrane</keyword>
<evidence type="ECO:0000313" key="5">
    <source>
        <dbReference type="Proteomes" id="UP001605036"/>
    </source>
</evidence>
<dbReference type="InterPro" id="IPR051173">
    <property type="entry name" value="Ca_channel_alpha-2/delta"/>
</dbReference>
<dbReference type="PANTHER" id="PTHR10166">
    <property type="entry name" value="VOLTAGE-DEPENDENT CALCIUM CHANNEL SUBUNIT ALPHA-2/DELTA-RELATED"/>
    <property type="match status" value="1"/>
</dbReference>
<keyword evidence="2" id="KW-0732">Signal</keyword>
<dbReference type="InterPro" id="IPR002035">
    <property type="entry name" value="VWF_A"/>
</dbReference>
<sequence length="639" mass="69481">MSPSRALTLIVIFCALLECNSNHMHVDGQAVTSRRTLFQVQITEDDVNAFLDGVEDSVMNLAGFVLSNYRRRQALWESGTCKTRCSVLSCSTRQLTETNRQCLELPEANKVFSSQFCELSPGNYTRCSKAALSVESYVRLPGIPVDLDTGKISPDQELTICSQQDLDQQIFQGILFPNSTRLDKIACSMFGASNGVLRIHPGLELLPIICQNYRFDPRKRPWYRSMMGVSKQVVILLDLGSSVMANRISNTETTNLFDATVKIVGEFLDTLNTGDTVSVYTFGSTSTVNVGKVVMPDTSNDSVVNETLTPLKAAMEGISATFNAAPANLTAALEYLLSNNRGFNTSLNNSLKVILIFTGGKLAEGPTLSLPSISSIEQALTTLKIKLFIYQWKKLQSSDPTFTDLKSAACNLNAYHDEIPRDYILDDPLSALQSFYSYVAKIRYKLKKGKPLYTASFEPYNGLEDLIAVSYPVFDGDYLVGVAVMTIFENLGQLWESVINERKDEDIVTDPGPSLNCSASLSSMDVAVPGLGNSNGGLCSGSNLAAQSYEARTCCDVQCNQTQPGGSSGIKLSVGAIVGTAVGGCFLTIVLMILLYFRKAIGKFLKMNLKKTTPGNGGLVTEATEPTKSPDSVFSLLMG</sequence>
<feature type="transmembrane region" description="Helical" evidence="1">
    <location>
        <begin position="572"/>
        <end position="597"/>
    </location>
</feature>
<organism evidence="4 5">
    <name type="scientific">Riccia fluitans</name>
    <dbReference type="NCBI Taxonomy" id="41844"/>
    <lineage>
        <taxon>Eukaryota</taxon>
        <taxon>Viridiplantae</taxon>
        <taxon>Streptophyta</taxon>
        <taxon>Embryophyta</taxon>
        <taxon>Marchantiophyta</taxon>
        <taxon>Marchantiopsida</taxon>
        <taxon>Marchantiidae</taxon>
        <taxon>Marchantiales</taxon>
        <taxon>Ricciaceae</taxon>
        <taxon>Riccia</taxon>
    </lineage>
</organism>
<comment type="caution">
    <text evidence="4">The sequence shown here is derived from an EMBL/GenBank/DDBJ whole genome shotgun (WGS) entry which is preliminary data.</text>
</comment>
<dbReference type="SUPFAM" id="SSF53300">
    <property type="entry name" value="vWA-like"/>
    <property type="match status" value="1"/>
</dbReference>
<feature type="signal peptide" evidence="2">
    <location>
        <begin position="1"/>
        <end position="21"/>
    </location>
</feature>
<proteinExistence type="predicted"/>
<evidence type="ECO:0000256" key="1">
    <source>
        <dbReference type="SAM" id="Phobius"/>
    </source>
</evidence>
<dbReference type="EMBL" id="JBHFFA010000008">
    <property type="protein sequence ID" value="KAL2607573.1"/>
    <property type="molecule type" value="Genomic_DNA"/>
</dbReference>
<dbReference type="PANTHER" id="PTHR10166:SF37">
    <property type="entry name" value="STOLID, ISOFORM H"/>
    <property type="match status" value="1"/>
</dbReference>
<keyword evidence="5" id="KW-1185">Reference proteome</keyword>
<feature type="chain" id="PRO_5044855811" description="VWFA domain-containing protein" evidence="2">
    <location>
        <begin position="22"/>
        <end position="639"/>
    </location>
</feature>
<evidence type="ECO:0000313" key="4">
    <source>
        <dbReference type="EMBL" id="KAL2607573.1"/>
    </source>
</evidence>
<dbReference type="AlphaFoldDB" id="A0ABD1XJ65"/>
<evidence type="ECO:0000256" key="2">
    <source>
        <dbReference type="SAM" id="SignalP"/>
    </source>
</evidence>
<keyword evidence="1" id="KW-0472">Membrane</keyword>
<reference evidence="4 5" key="1">
    <citation type="submission" date="2024-09" db="EMBL/GenBank/DDBJ databases">
        <title>Chromosome-scale assembly of Riccia fluitans.</title>
        <authorList>
            <person name="Paukszto L."/>
            <person name="Sawicki J."/>
            <person name="Karawczyk K."/>
            <person name="Piernik-Szablinska J."/>
            <person name="Szczecinska M."/>
            <person name="Mazdziarz M."/>
        </authorList>
    </citation>
    <scope>NUCLEOTIDE SEQUENCE [LARGE SCALE GENOMIC DNA]</scope>
    <source>
        <strain evidence="4">Rf_01</strain>
        <tissue evidence="4">Aerial parts of the thallus</tissue>
    </source>
</reference>
<dbReference type="Gene3D" id="3.40.50.410">
    <property type="entry name" value="von Willebrand factor, type A domain"/>
    <property type="match status" value="1"/>
</dbReference>
<dbReference type="Proteomes" id="UP001605036">
    <property type="component" value="Unassembled WGS sequence"/>
</dbReference>
<name>A0ABD1XJ65_9MARC</name>
<accession>A0ABD1XJ65</accession>